<proteinExistence type="predicted"/>
<reference evidence="1" key="1">
    <citation type="journal article" date="2021" name="Proc. Natl. Acad. Sci. U.S.A.">
        <title>A Catalog of Tens of Thousands of Viruses from Human Metagenomes Reveals Hidden Associations with Chronic Diseases.</title>
        <authorList>
            <person name="Tisza M.J."/>
            <person name="Buck C.B."/>
        </authorList>
    </citation>
    <scope>NUCLEOTIDE SEQUENCE</scope>
    <source>
        <strain evidence="1">CtMsr1</strain>
    </source>
</reference>
<accession>A0A8S5LV59</accession>
<name>A0A8S5LV59_9CAUD</name>
<protein>
    <submittedName>
        <fullName evidence="1">Uncharacterized protein</fullName>
    </submittedName>
</protein>
<evidence type="ECO:0000313" key="1">
    <source>
        <dbReference type="EMBL" id="DAD73784.1"/>
    </source>
</evidence>
<sequence length="155" mass="18234">MSNLPEKHIIDECIDKISDVYINNDCAFEIHPFDCDSREFSITYNGRVPRLTLVHVVVNDGGANRTFIFQVCQDYAYCYADDLMPNKTDHYLYIGEITDCTEKPHILYECDGMACKDCFHKECHETTDITHAKNFKYYNGKWVERRDYSPRNLYC</sequence>
<dbReference type="EMBL" id="BK014744">
    <property type="protein sequence ID" value="DAD73784.1"/>
    <property type="molecule type" value="Genomic_DNA"/>
</dbReference>
<organism evidence="1">
    <name type="scientific">Siphoviridae sp. ctMsr1</name>
    <dbReference type="NCBI Taxonomy" id="2826264"/>
    <lineage>
        <taxon>Viruses</taxon>
        <taxon>Duplodnaviria</taxon>
        <taxon>Heunggongvirae</taxon>
        <taxon>Uroviricota</taxon>
        <taxon>Caudoviricetes</taxon>
    </lineage>
</organism>